<evidence type="ECO:0000313" key="3">
    <source>
        <dbReference type="Proteomes" id="UP001218218"/>
    </source>
</evidence>
<feature type="transmembrane region" description="Helical" evidence="1">
    <location>
        <begin position="118"/>
        <end position="137"/>
    </location>
</feature>
<gene>
    <name evidence="2" type="ORF">DFH08DRAFT_946586</name>
</gene>
<name>A0AAD7AT49_9AGAR</name>
<keyword evidence="1" id="KW-0472">Membrane</keyword>
<dbReference type="Proteomes" id="UP001218218">
    <property type="component" value="Unassembled WGS sequence"/>
</dbReference>
<feature type="transmembrane region" description="Helical" evidence="1">
    <location>
        <begin position="157"/>
        <end position="179"/>
    </location>
</feature>
<accession>A0AAD7AT49</accession>
<proteinExistence type="predicted"/>
<keyword evidence="1" id="KW-1133">Transmembrane helix</keyword>
<reference evidence="2" key="1">
    <citation type="submission" date="2023-03" db="EMBL/GenBank/DDBJ databases">
        <title>Massive genome expansion in bonnet fungi (Mycena s.s.) driven by repeated elements and novel gene families across ecological guilds.</title>
        <authorList>
            <consortium name="Lawrence Berkeley National Laboratory"/>
            <person name="Harder C.B."/>
            <person name="Miyauchi S."/>
            <person name="Viragh M."/>
            <person name="Kuo A."/>
            <person name="Thoen E."/>
            <person name="Andreopoulos B."/>
            <person name="Lu D."/>
            <person name="Skrede I."/>
            <person name="Drula E."/>
            <person name="Henrissat B."/>
            <person name="Morin E."/>
            <person name="Kohler A."/>
            <person name="Barry K."/>
            <person name="LaButti K."/>
            <person name="Morin E."/>
            <person name="Salamov A."/>
            <person name="Lipzen A."/>
            <person name="Mereny Z."/>
            <person name="Hegedus B."/>
            <person name="Baldrian P."/>
            <person name="Stursova M."/>
            <person name="Weitz H."/>
            <person name="Taylor A."/>
            <person name="Grigoriev I.V."/>
            <person name="Nagy L.G."/>
            <person name="Martin F."/>
            <person name="Kauserud H."/>
        </authorList>
    </citation>
    <scope>NUCLEOTIDE SEQUENCE</scope>
    <source>
        <strain evidence="2">CBHHK002</strain>
    </source>
</reference>
<feature type="transmembrane region" description="Helical" evidence="1">
    <location>
        <begin position="38"/>
        <end position="58"/>
    </location>
</feature>
<feature type="transmembrane region" description="Helical" evidence="1">
    <location>
        <begin position="12"/>
        <end position="29"/>
    </location>
</feature>
<evidence type="ECO:0000313" key="2">
    <source>
        <dbReference type="EMBL" id="KAJ7367602.1"/>
    </source>
</evidence>
<keyword evidence="1" id="KW-0812">Transmembrane</keyword>
<keyword evidence="3" id="KW-1185">Reference proteome</keyword>
<comment type="caution">
    <text evidence="2">The sequence shown here is derived from an EMBL/GenBank/DDBJ whole genome shotgun (WGS) entry which is preliminary data.</text>
</comment>
<protein>
    <submittedName>
        <fullName evidence="2">Uncharacterized protein</fullName>
    </submittedName>
</protein>
<evidence type="ECO:0000256" key="1">
    <source>
        <dbReference type="SAM" id="Phobius"/>
    </source>
</evidence>
<sequence length="328" mass="36788">MQDVLGSIIESIFLSVYGIFFAVAVYSILRKGLKTQSSIIMLVVVVYLYMASVVEWALDLDAVFDSIHFVLMVPDTPIPDRGYLVDENRAIKLSLACKLSGCSIVVIWRTWAVYQHRILAILLPSLLLLMSFVFAVIDTTCMSYLGPLPGGEQICPVADTITWAFSVATNVACTILIWFKAWQHRKMMRGLNLPGKSYRMSTEKILSILVESASYTLSQVINHIEFNRDSPWFFVNQFIWPMGNQFAGMYPTLIIVIVNFRRTIWEEGTSGISNGASVNTLPWGVKRPGPIDTFGTQTGVHVHLQTVVEITRENLGNQSVKRLPSEDV</sequence>
<organism evidence="2 3">
    <name type="scientific">Mycena albidolilacea</name>
    <dbReference type="NCBI Taxonomy" id="1033008"/>
    <lineage>
        <taxon>Eukaryota</taxon>
        <taxon>Fungi</taxon>
        <taxon>Dikarya</taxon>
        <taxon>Basidiomycota</taxon>
        <taxon>Agaricomycotina</taxon>
        <taxon>Agaricomycetes</taxon>
        <taxon>Agaricomycetidae</taxon>
        <taxon>Agaricales</taxon>
        <taxon>Marasmiineae</taxon>
        <taxon>Mycenaceae</taxon>
        <taxon>Mycena</taxon>
    </lineage>
</organism>
<dbReference type="EMBL" id="JARIHO010000001">
    <property type="protein sequence ID" value="KAJ7367602.1"/>
    <property type="molecule type" value="Genomic_DNA"/>
</dbReference>
<dbReference type="AlphaFoldDB" id="A0AAD7AT49"/>